<name>A0A2W4TU22_9CYAN</name>
<organism evidence="2 3">
    <name type="scientific">Leptolyngbya foveolarum</name>
    <dbReference type="NCBI Taxonomy" id="47253"/>
    <lineage>
        <taxon>Bacteria</taxon>
        <taxon>Bacillati</taxon>
        <taxon>Cyanobacteriota</taxon>
        <taxon>Cyanophyceae</taxon>
        <taxon>Leptolyngbyales</taxon>
        <taxon>Leptolyngbyaceae</taxon>
        <taxon>Leptolyngbya group</taxon>
        <taxon>Leptolyngbya</taxon>
    </lineage>
</organism>
<feature type="transmembrane region" description="Helical" evidence="1">
    <location>
        <begin position="87"/>
        <end position="103"/>
    </location>
</feature>
<keyword evidence="1" id="KW-0472">Membrane</keyword>
<reference evidence="3" key="1">
    <citation type="submission" date="2018-04" db="EMBL/GenBank/DDBJ databases">
        <authorList>
            <person name="Cornet L."/>
        </authorList>
    </citation>
    <scope>NUCLEOTIDE SEQUENCE [LARGE SCALE GENOMIC DNA]</scope>
</reference>
<keyword evidence="1" id="KW-1133">Transmembrane helix</keyword>
<feature type="transmembrane region" description="Helical" evidence="1">
    <location>
        <begin position="119"/>
        <end position="142"/>
    </location>
</feature>
<reference evidence="2 3" key="2">
    <citation type="submission" date="2018-06" db="EMBL/GenBank/DDBJ databases">
        <title>Metagenomic assembly of (sub)arctic Cyanobacteria and their associated microbiome from non-axenic cultures.</title>
        <authorList>
            <person name="Baurain D."/>
        </authorList>
    </citation>
    <scope>NUCLEOTIDE SEQUENCE [LARGE SCALE GENOMIC DNA]</scope>
    <source>
        <strain evidence="2">ULC129bin1</strain>
    </source>
</reference>
<dbReference type="PROSITE" id="PS51257">
    <property type="entry name" value="PROKAR_LIPOPROTEIN"/>
    <property type="match status" value="1"/>
</dbReference>
<dbReference type="AlphaFoldDB" id="A0A2W4TU22"/>
<dbReference type="Proteomes" id="UP000249354">
    <property type="component" value="Unassembled WGS sequence"/>
</dbReference>
<feature type="transmembrane region" description="Helical" evidence="1">
    <location>
        <begin position="9"/>
        <end position="35"/>
    </location>
</feature>
<dbReference type="EMBL" id="QBMC01000227">
    <property type="protein sequence ID" value="PZO10230.1"/>
    <property type="molecule type" value="Genomic_DNA"/>
</dbReference>
<feature type="transmembrane region" description="Helical" evidence="1">
    <location>
        <begin position="181"/>
        <end position="198"/>
    </location>
</feature>
<sequence length="218" mass="23598">MNKQQESRLLLVCGLIGMAGCAALLLTDIIGIFAVEGYNPITQTISALAITEKAWIQDTGLNLYAVSFVACAIGLFSMNLGGWKWKTGVSMLLLLAVDILLISEHDKYAGREDVVGAEIHIYCVYALGLLFTLAPLLISFGLKKISRGWHLYSIATAISWMILSAIFFLIPTGWDGAYERLISLITVAWVALISWLLFQKGLGKSSIAPFPGAQGNAA</sequence>
<dbReference type="InterPro" id="IPR009339">
    <property type="entry name" value="DUF998"/>
</dbReference>
<protein>
    <recommendedName>
        <fullName evidence="4">DUF998 domain-containing protein</fullName>
    </recommendedName>
</protein>
<comment type="caution">
    <text evidence="2">The sequence shown here is derived from an EMBL/GenBank/DDBJ whole genome shotgun (WGS) entry which is preliminary data.</text>
</comment>
<gene>
    <name evidence="2" type="ORF">DCF25_20950</name>
</gene>
<proteinExistence type="predicted"/>
<evidence type="ECO:0000256" key="1">
    <source>
        <dbReference type="SAM" id="Phobius"/>
    </source>
</evidence>
<feature type="transmembrane region" description="Helical" evidence="1">
    <location>
        <begin position="149"/>
        <end position="169"/>
    </location>
</feature>
<feature type="transmembrane region" description="Helical" evidence="1">
    <location>
        <begin position="61"/>
        <end position="80"/>
    </location>
</feature>
<evidence type="ECO:0008006" key="4">
    <source>
        <dbReference type="Google" id="ProtNLM"/>
    </source>
</evidence>
<evidence type="ECO:0000313" key="2">
    <source>
        <dbReference type="EMBL" id="PZO10230.1"/>
    </source>
</evidence>
<evidence type="ECO:0000313" key="3">
    <source>
        <dbReference type="Proteomes" id="UP000249354"/>
    </source>
</evidence>
<keyword evidence="1" id="KW-0812">Transmembrane</keyword>
<accession>A0A2W4TU22</accession>
<dbReference type="Pfam" id="PF06197">
    <property type="entry name" value="DUF998"/>
    <property type="match status" value="1"/>
</dbReference>